<dbReference type="AlphaFoldDB" id="A0A3A9JZZ6"/>
<reference evidence="1 2" key="1">
    <citation type="submission" date="2017-10" db="EMBL/GenBank/DDBJ databases">
        <title>Bacillus sp. nov., a halophilic bacterium isolated from a Keqin Lake.</title>
        <authorList>
            <person name="Wang H."/>
        </authorList>
    </citation>
    <scope>NUCLEOTIDE SEQUENCE [LARGE SCALE GENOMIC DNA]</scope>
    <source>
        <strain evidence="1 2">KCTC 13187</strain>
    </source>
</reference>
<protein>
    <submittedName>
        <fullName evidence="1">CxxH/CxxC protein</fullName>
    </submittedName>
</protein>
<organism evidence="1 2">
    <name type="scientific">Salipaludibacillus neizhouensis</name>
    <dbReference type="NCBI Taxonomy" id="885475"/>
    <lineage>
        <taxon>Bacteria</taxon>
        <taxon>Bacillati</taxon>
        <taxon>Bacillota</taxon>
        <taxon>Bacilli</taxon>
        <taxon>Bacillales</taxon>
        <taxon>Bacillaceae</taxon>
    </lineage>
</organism>
<dbReference type="Proteomes" id="UP000281498">
    <property type="component" value="Unassembled WGS sequence"/>
</dbReference>
<dbReference type="Pfam" id="PF14116">
    <property type="entry name" value="YyzF"/>
    <property type="match status" value="1"/>
</dbReference>
<comment type="caution">
    <text evidence="1">The sequence shown here is derived from an EMBL/GenBank/DDBJ whole genome shotgun (WGS) entry which is preliminary data.</text>
</comment>
<accession>A0A3A9JZZ6</accession>
<evidence type="ECO:0000313" key="2">
    <source>
        <dbReference type="Proteomes" id="UP000281498"/>
    </source>
</evidence>
<dbReference type="InterPro" id="IPR025626">
    <property type="entry name" value="YyzF"/>
</dbReference>
<sequence>MLMEWIFSCKEHVEEAIEEAIDDEGFPPELALVPEQEKTEKVCFICEHSSTYMVKKVIR</sequence>
<proteinExistence type="predicted"/>
<keyword evidence="2" id="KW-1185">Reference proteome</keyword>
<dbReference type="NCBIfam" id="TIGR04129">
    <property type="entry name" value="CxxH_BA5709"/>
    <property type="match status" value="1"/>
</dbReference>
<name>A0A3A9JZZ6_9BACI</name>
<gene>
    <name evidence="1" type="ORF">CR203_17285</name>
</gene>
<dbReference type="EMBL" id="PDOE01000009">
    <property type="protein sequence ID" value="RKL66047.1"/>
    <property type="molecule type" value="Genomic_DNA"/>
</dbReference>
<evidence type="ECO:0000313" key="1">
    <source>
        <dbReference type="EMBL" id="RKL66047.1"/>
    </source>
</evidence>